<reference evidence="2 3" key="2">
    <citation type="submission" date="2017-02" db="EMBL/GenBank/DDBJ databases">
        <title>A genome survey and senescence transcriptome analysis in Lentinula edodes.</title>
        <authorList>
            <person name="Sakamoto Y."/>
            <person name="Nakade K."/>
            <person name="Sato S."/>
            <person name="Yoshida Y."/>
            <person name="Miyazaki K."/>
            <person name="Natsume S."/>
            <person name="Konno N."/>
        </authorList>
    </citation>
    <scope>NUCLEOTIDE SEQUENCE [LARGE SCALE GENOMIC DNA]</scope>
    <source>
        <strain evidence="2 3">NBRC 111202</strain>
    </source>
</reference>
<evidence type="ECO:0000256" key="1">
    <source>
        <dbReference type="ARBA" id="ARBA00008383"/>
    </source>
</evidence>
<evidence type="ECO:0000313" key="3">
    <source>
        <dbReference type="Proteomes" id="UP000188533"/>
    </source>
</evidence>
<dbReference type="SUPFAM" id="SSF89796">
    <property type="entry name" value="CoA-transferase family III (CaiB/BaiF)"/>
    <property type="match status" value="2"/>
</dbReference>
<dbReference type="GO" id="GO:0003824">
    <property type="term" value="F:catalytic activity"/>
    <property type="evidence" value="ECO:0007669"/>
    <property type="project" value="InterPro"/>
</dbReference>
<dbReference type="Gene3D" id="3.40.50.10540">
    <property type="entry name" value="Crotonobetainyl-coa:carnitine coa-transferase, domain 1"/>
    <property type="match status" value="2"/>
</dbReference>
<dbReference type="InterPro" id="IPR044855">
    <property type="entry name" value="CoA-Trfase_III_dom3_sf"/>
</dbReference>
<name>A0A1Q3EDE6_LENED</name>
<keyword evidence="3" id="KW-1185">Reference proteome</keyword>
<dbReference type="STRING" id="5353.A0A1Q3EDE6"/>
<sequence length="793" mass="86678">MALKGIKVVEFAGLAPGPFAGLILADNGATVVRIDKPFSSSSPDILCRNKRSLAINPKTRSGLDVLKKLIASSDVLIDPFRPGVMERLGLGPDVFLDTNGKVGLNKKLIYARIAGFPRTGSHKNMAESGHDINYLALSGILSMLPGSHDRPTFPLNLLADFAGGGLICALGIILALFERNSSGCGQVVDVDMVSGARYVSSFPLIHTLNPSTGTFARDRGDNLLDGGAPFYNIYPCKDGACMSVGCLEPQFFKTFIEHFVKALPNDFKQQYRWNPDPFIQFDRDAWPKLKNFLELGFKTKTRDEWATVFMNTDACAIPILTPKESSKVEEFGQQSVPLPHPRILSKKQNTTTMVIDSDTIELPPGQHTEEILEELGLTNSEYQRLVQDDFLFNGNGHEIVKALFSLSTRLQLQPQPPSLIMALKGKKVIEFAGLAPAPFAGLVLSDNGASVIRVNRPSASTLDVLCRGKRSIAINSKIPSGRELLKRLVASSDVLIDPFRPGVMERLGLGPDVFLGDSGMNRRLVYARIVGFPRTGPYKDMAGHDLNYLALSGVLSMLPGSVDKPSFPLNLLADFAGGGMYLATKILLALLERNESNQGQVVDVDMVTGTRYVSTSPLIHRLNPSTGRFAAERGANLLDGGAPFYDVYLCRDGGLMTLACIEPHFFKIFIEKFLEALPEHFVLSDEWREFPAAVAHADRKSWPKLKQFLMSGFSLRTRNDWADIFFATDACCVPVLTPEEAAQKSTSSSREAGSCLLNPGQHTKEVLTAELGLTENEYEDLLDEGVISQCSGD</sequence>
<dbReference type="PANTHER" id="PTHR48228:SF5">
    <property type="entry name" value="ALPHA-METHYLACYL-COA RACEMASE"/>
    <property type="match status" value="1"/>
</dbReference>
<dbReference type="PANTHER" id="PTHR48228">
    <property type="entry name" value="SUCCINYL-COA--D-CITRAMALATE COA-TRANSFERASE"/>
    <property type="match status" value="1"/>
</dbReference>
<gene>
    <name evidence="2" type="ORF">LENED_007072</name>
</gene>
<organism evidence="2 3">
    <name type="scientific">Lentinula edodes</name>
    <name type="common">Shiitake mushroom</name>
    <name type="synonym">Lentinus edodes</name>
    <dbReference type="NCBI Taxonomy" id="5353"/>
    <lineage>
        <taxon>Eukaryota</taxon>
        <taxon>Fungi</taxon>
        <taxon>Dikarya</taxon>
        <taxon>Basidiomycota</taxon>
        <taxon>Agaricomycotina</taxon>
        <taxon>Agaricomycetes</taxon>
        <taxon>Agaricomycetidae</taxon>
        <taxon>Agaricales</taxon>
        <taxon>Marasmiineae</taxon>
        <taxon>Omphalotaceae</taxon>
        <taxon>Lentinula</taxon>
    </lineage>
</organism>
<comment type="similarity">
    <text evidence="1">Belongs to the CoA-transferase III family.</text>
</comment>
<dbReference type="Gene3D" id="3.30.1540.10">
    <property type="entry name" value="formyl-coa transferase, domain 3"/>
    <property type="match status" value="2"/>
</dbReference>
<comment type="caution">
    <text evidence="2">The sequence shown here is derived from an EMBL/GenBank/DDBJ whole genome shotgun (WGS) entry which is preliminary data.</text>
</comment>
<reference evidence="2 3" key="1">
    <citation type="submission" date="2016-08" db="EMBL/GenBank/DDBJ databases">
        <authorList>
            <consortium name="Lentinula edodes genome sequencing consortium"/>
            <person name="Sakamoto Y."/>
            <person name="Nakade K."/>
            <person name="Sato S."/>
            <person name="Yoshida Y."/>
            <person name="Miyazaki K."/>
            <person name="Natsume S."/>
            <person name="Konno N."/>
        </authorList>
    </citation>
    <scope>NUCLEOTIDE SEQUENCE [LARGE SCALE GENOMIC DNA]</scope>
    <source>
        <strain evidence="2 3">NBRC 111202</strain>
    </source>
</reference>
<accession>A0A1Q3EDE6</accession>
<dbReference type="InterPro" id="IPR023606">
    <property type="entry name" value="CoA-Trfase_III_dom_1_sf"/>
</dbReference>
<protein>
    <submittedName>
        <fullName evidence="2">Alpha-methylacyl-racemase</fullName>
    </submittedName>
</protein>
<evidence type="ECO:0000313" key="2">
    <source>
        <dbReference type="EMBL" id="GAW05230.1"/>
    </source>
</evidence>
<dbReference type="InterPro" id="IPR003673">
    <property type="entry name" value="CoA-Trfase_fam_III"/>
</dbReference>
<proteinExistence type="inferred from homology"/>
<dbReference type="Pfam" id="PF02515">
    <property type="entry name" value="CoA_transf_3"/>
    <property type="match status" value="2"/>
</dbReference>
<dbReference type="EMBL" id="BDGU01000239">
    <property type="protein sequence ID" value="GAW05230.1"/>
    <property type="molecule type" value="Genomic_DNA"/>
</dbReference>
<dbReference type="InterPro" id="IPR050509">
    <property type="entry name" value="CoA-transferase_III"/>
</dbReference>
<dbReference type="AlphaFoldDB" id="A0A1Q3EDE6"/>
<dbReference type="Proteomes" id="UP000188533">
    <property type="component" value="Unassembled WGS sequence"/>
</dbReference>